<proteinExistence type="predicted"/>
<gene>
    <name evidence="1" type="ORF">C8N47_11312</name>
</gene>
<comment type="caution">
    <text evidence="1">The sequence shown here is derived from an EMBL/GenBank/DDBJ whole genome shotgun (WGS) entry which is preliminary data.</text>
</comment>
<dbReference type="AlphaFoldDB" id="A0A2T5BZN0"/>
<dbReference type="Proteomes" id="UP000243525">
    <property type="component" value="Unassembled WGS sequence"/>
</dbReference>
<sequence length="68" mass="7880">MGNIFTWFDFLDESQADLEACFDNLSEDHEPQAWQSPSADSLNRILKFVEVYETLEVKSFGVAEIYKN</sequence>
<name>A0A2T5BZN0_9BACT</name>
<reference evidence="1 2" key="1">
    <citation type="submission" date="2018-04" db="EMBL/GenBank/DDBJ databases">
        <title>Genomic Encyclopedia of Archaeal and Bacterial Type Strains, Phase II (KMG-II): from individual species to whole genera.</title>
        <authorList>
            <person name="Goeker M."/>
        </authorList>
    </citation>
    <scope>NUCLEOTIDE SEQUENCE [LARGE SCALE GENOMIC DNA]</scope>
    <source>
        <strain evidence="1 2">DSM 28823</strain>
    </source>
</reference>
<accession>A0A2T5BZN0</accession>
<keyword evidence="2" id="KW-1185">Reference proteome</keyword>
<dbReference type="RefSeq" id="WP_107822944.1">
    <property type="nucleotide sequence ID" value="NZ_QAAD01000013.1"/>
</dbReference>
<organism evidence="1 2">
    <name type="scientific">Mangrovibacterium marinum</name>
    <dbReference type="NCBI Taxonomy" id="1639118"/>
    <lineage>
        <taxon>Bacteria</taxon>
        <taxon>Pseudomonadati</taxon>
        <taxon>Bacteroidota</taxon>
        <taxon>Bacteroidia</taxon>
        <taxon>Marinilabiliales</taxon>
        <taxon>Prolixibacteraceae</taxon>
        <taxon>Mangrovibacterium</taxon>
    </lineage>
</organism>
<protein>
    <submittedName>
        <fullName evidence="1">Uncharacterized protein</fullName>
    </submittedName>
</protein>
<evidence type="ECO:0000313" key="2">
    <source>
        <dbReference type="Proteomes" id="UP000243525"/>
    </source>
</evidence>
<evidence type="ECO:0000313" key="1">
    <source>
        <dbReference type="EMBL" id="PTN07747.1"/>
    </source>
</evidence>
<dbReference type="EMBL" id="QAAD01000013">
    <property type="protein sequence ID" value="PTN07747.1"/>
    <property type="molecule type" value="Genomic_DNA"/>
</dbReference>